<proteinExistence type="predicted"/>
<evidence type="ECO:0000313" key="1">
    <source>
        <dbReference type="EMBL" id="MPN64153.1"/>
    </source>
</evidence>
<dbReference type="EMBL" id="VSSQ01144630">
    <property type="protein sequence ID" value="MPN64153.1"/>
    <property type="molecule type" value="Genomic_DNA"/>
</dbReference>
<name>A0A645JYI2_9ZZZZ</name>
<reference evidence="1" key="1">
    <citation type="submission" date="2019-08" db="EMBL/GenBank/DDBJ databases">
        <authorList>
            <person name="Kucharzyk K."/>
            <person name="Murdoch R.W."/>
            <person name="Higgins S."/>
            <person name="Loffler F."/>
        </authorList>
    </citation>
    <scope>NUCLEOTIDE SEQUENCE</scope>
</reference>
<protein>
    <submittedName>
        <fullName evidence="1">Uncharacterized protein</fullName>
    </submittedName>
</protein>
<dbReference type="AlphaFoldDB" id="A0A645JYI2"/>
<accession>A0A645JYI2</accession>
<comment type="caution">
    <text evidence="1">The sequence shown here is derived from an EMBL/GenBank/DDBJ whole genome shotgun (WGS) entry which is preliminary data.</text>
</comment>
<organism evidence="1">
    <name type="scientific">bioreactor metagenome</name>
    <dbReference type="NCBI Taxonomy" id="1076179"/>
    <lineage>
        <taxon>unclassified sequences</taxon>
        <taxon>metagenomes</taxon>
        <taxon>ecological metagenomes</taxon>
    </lineage>
</organism>
<sequence>MANDKNLRKVMEAIPNTIHFDQGIMGINIIKRMTINNKSAILSKVAPNGLLHPIFLAIYPSKASLIPHRR</sequence>
<gene>
    <name evidence="1" type="ORF">SDC9_211924</name>
</gene>